<proteinExistence type="predicted"/>
<evidence type="ECO:0000313" key="3">
    <source>
        <dbReference type="EMBL" id="MCW9705398.1"/>
    </source>
</evidence>
<sequence>MYKEGSSGRQGIEGWQIKKAEQSITQFSYPVSKPVINDTRYHCLREIHDLQKKMIRQNMHKAMSPISAISGYLELMKIFLQNDAKSSKIEHYRSRIEEGVDELGEIIEELHDVFDEEEENYTQIILDNRT</sequence>
<evidence type="ECO:0000256" key="1">
    <source>
        <dbReference type="ARBA" id="ARBA00000085"/>
    </source>
</evidence>
<dbReference type="CDD" id="cd00082">
    <property type="entry name" value="HisKA"/>
    <property type="match status" value="1"/>
</dbReference>
<dbReference type="SUPFAM" id="SSF47384">
    <property type="entry name" value="Homodimeric domain of signal transducing histidine kinase"/>
    <property type="match status" value="1"/>
</dbReference>
<dbReference type="EMBL" id="JAGGJA010000001">
    <property type="protein sequence ID" value="MCW9705398.1"/>
    <property type="molecule type" value="Genomic_DNA"/>
</dbReference>
<evidence type="ECO:0000256" key="2">
    <source>
        <dbReference type="ARBA" id="ARBA00012438"/>
    </source>
</evidence>
<dbReference type="Proteomes" id="UP001207918">
    <property type="component" value="Unassembled WGS sequence"/>
</dbReference>
<reference evidence="3 4" key="1">
    <citation type="submission" date="2021-03" db="EMBL/GenBank/DDBJ databases">
        <title>Aliifodinibius sp. nov., a new bacterium isolated from saline soil.</title>
        <authorList>
            <person name="Galisteo C."/>
            <person name="De La Haba R."/>
            <person name="Sanchez-Porro C."/>
            <person name="Ventosa A."/>
        </authorList>
    </citation>
    <scope>NUCLEOTIDE SEQUENCE [LARGE SCALE GENOMIC DNA]</scope>
    <source>
        <strain evidence="3 4">1BSP15-2V2</strain>
    </source>
</reference>
<comment type="catalytic activity">
    <reaction evidence="1">
        <text>ATP + protein L-histidine = ADP + protein N-phospho-L-histidine.</text>
        <dbReference type="EC" id="2.7.13.3"/>
    </reaction>
</comment>
<gene>
    <name evidence="3" type="ORF">J6I44_00965</name>
</gene>
<dbReference type="RefSeq" id="WP_265764061.1">
    <property type="nucleotide sequence ID" value="NZ_JAGGJA010000001.1"/>
</dbReference>
<comment type="caution">
    <text evidence="3">The sequence shown here is derived from an EMBL/GenBank/DDBJ whole genome shotgun (WGS) entry which is preliminary data.</text>
</comment>
<name>A0ABT3PI23_9BACT</name>
<dbReference type="Gene3D" id="1.10.287.130">
    <property type="match status" value="1"/>
</dbReference>
<dbReference type="InterPro" id="IPR003661">
    <property type="entry name" value="HisK_dim/P_dom"/>
</dbReference>
<organism evidence="3 4">
    <name type="scientific">Fodinibius salsisoli</name>
    <dbReference type="NCBI Taxonomy" id="2820877"/>
    <lineage>
        <taxon>Bacteria</taxon>
        <taxon>Pseudomonadati</taxon>
        <taxon>Balneolota</taxon>
        <taxon>Balneolia</taxon>
        <taxon>Balneolales</taxon>
        <taxon>Balneolaceae</taxon>
        <taxon>Fodinibius</taxon>
    </lineage>
</organism>
<dbReference type="InterPro" id="IPR036097">
    <property type="entry name" value="HisK_dim/P_sf"/>
</dbReference>
<protein>
    <recommendedName>
        <fullName evidence="2">histidine kinase</fullName>
        <ecNumber evidence="2">2.7.13.3</ecNumber>
    </recommendedName>
</protein>
<keyword evidence="4" id="KW-1185">Reference proteome</keyword>
<dbReference type="EC" id="2.7.13.3" evidence="2"/>
<evidence type="ECO:0000313" key="4">
    <source>
        <dbReference type="Proteomes" id="UP001207918"/>
    </source>
</evidence>
<accession>A0ABT3PI23</accession>